<dbReference type="Proteomes" id="UP000295399">
    <property type="component" value="Unassembled WGS sequence"/>
</dbReference>
<dbReference type="EMBL" id="SLXO01000014">
    <property type="protein sequence ID" value="TCP30471.1"/>
    <property type="molecule type" value="Genomic_DNA"/>
</dbReference>
<keyword evidence="3" id="KW-1185">Reference proteome</keyword>
<dbReference type="RefSeq" id="WP_132709514.1">
    <property type="nucleotide sequence ID" value="NZ_JACIGF010000014.1"/>
</dbReference>
<dbReference type="InParanoid" id="A0A4R2P8U2"/>
<dbReference type="AlphaFoldDB" id="A0A4R2P8U2"/>
<organism evidence="2 3">
    <name type="scientific">Rhodothalassium salexigens DSM 2132</name>
    <dbReference type="NCBI Taxonomy" id="1188247"/>
    <lineage>
        <taxon>Bacteria</taxon>
        <taxon>Pseudomonadati</taxon>
        <taxon>Pseudomonadota</taxon>
        <taxon>Alphaproteobacteria</taxon>
        <taxon>Rhodothalassiales</taxon>
        <taxon>Rhodothalassiaceae</taxon>
        <taxon>Rhodothalassium</taxon>
    </lineage>
</organism>
<comment type="caution">
    <text evidence="2">The sequence shown here is derived from an EMBL/GenBank/DDBJ whole genome shotgun (WGS) entry which is preliminary data.</text>
</comment>
<evidence type="ECO:0000256" key="1">
    <source>
        <dbReference type="SAM" id="MobiDB-lite"/>
    </source>
</evidence>
<proteinExistence type="predicted"/>
<evidence type="ECO:0000313" key="2">
    <source>
        <dbReference type="EMBL" id="TCP30471.1"/>
    </source>
</evidence>
<feature type="region of interest" description="Disordered" evidence="1">
    <location>
        <begin position="33"/>
        <end position="52"/>
    </location>
</feature>
<sequence>MGSERFLSSGHSSYAFHSALADARNAEHDAMIADRDRRMAESGLKDARAEADFQRQRAEKLKAERDDFVDRNKHNYQVSHAVKAEREIHKEISTIRLRVIQELASGRKRSIDGVNEAFGPYLEQFIRDKLAPIREERPDLADTINARVPRQIV</sequence>
<name>A0A4R2P8U2_RHOSA</name>
<accession>A0A4R2P8U2</accession>
<protein>
    <submittedName>
        <fullName evidence="2">Uncharacterized protein</fullName>
    </submittedName>
</protein>
<reference evidence="2 3" key="1">
    <citation type="submission" date="2019-03" db="EMBL/GenBank/DDBJ databases">
        <title>Genomic Encyclopedia of Type Strains, Phase IV (KMG-IV): sequencing the most valuable type-strain genomes for metagenomic binning, comparative biology and taxonomic classification.</title>
        <authorList>
            <person name="Goeker M."/>
        </authorList>
    </citation>
    <scope>NUCLEOTIDE SEQUENCE [LARGE SCALE GENOMIC DNA]</scope>
    <source>
        <strain evidence="2 3">DSM 2132</strain>
    </source>
</reference>
<gene>
    <name evidence="2" type="ORF">EV659_11460</name>
</gene>
<evidence type="ECO:0000313" key="3">
    <source>
        <dbReference type="Proteomes" id="UP000295399"/>
    </source>
</evidence>